<evidence type="ECO:0000313" key="3">
    <source>
        <dbReference type="Proteomes" id="UP001054945"/>
    </source>
</evidence>
<accession>A0AAV4X5Y3</accession>
<sequence>MQFEPHPLKVRRTLHPKNRFSSNKEDEIVWGDESEEGESGEGQGSTVKGCPPPPGSLMLSRTDHTGCQSHLVANIASPSPLSLVASWYLQTIGIC</sequence>
<keyword evidence="3" id="KW-1185">Reference proteome</keyword>
<comment type="caution">
    <text evidence="2">The sequence shown here is derived from an EMBL/GenBank/DDBJ whole genome shotgun (WGS) entry which is preliminary data.</text>
</comment>
<dbReference type="EMBL" id="BPLR01017273">
    <property type="protein sequence ID" value="GIY89934.1"/>
    <property type="molecule type" value="Genomic_DNA"/>
</dbReference>
<proteinExistence type="predicted"/>
<evidence type="ECO:0000313" key="2">
    <source>
        <dbReference type="EMBL" id="GIY89934.1"/>
    </source>
</evidence>
<dbReference type="AlphaFoldDB" id="A0AAV4X5Y3"/>
<feature type="region of interest" description="Disordered" evidence="1">
    <location>
        <begin position="1"/>
        <end position="62"/>
    </location>
</feature>
<name>A0AAV4X5Y3_CAEEX</name>
<organism evidence="2 3">
    <name type="scientific">Caerostris extrusa</name>
    <name type="common">Bark spider</name>
    <name type="synonym">Caerostris bankana</name>
    <dbReference type="NCBI Taxonomy" id="172846"/>
    <lineage>
        <taxon>Eukaryota</taxon>
        <taxon>Metazoa</taxon>
        <taxon>Ecdysozoa</taxon>
        <taxon>Arthropoda</taxon>
        <taxon>Chelicerata</taxon>
        <taxon>Arachnida</taxon>
        <taxon>Araneae</taxon>
        <taxon>Araneomorphae</taxon>
        <taxon>Entelegynae</taxon>
        <taxon>Araneoidea</taxon>
        <taxon>Araneidae</taxon>
        <taxon>Caerostris</taxon>
    </lineage>
</organism>
<reference evidence="2 3" key="1">
    <citation type="submission" date="2021-06" db="EMBL/GenBank/DDBJ databases">
        <title>Caerostris extrusa draft genome.</title>
        <authorList>
            <person name="Kono N."/>
            <person name="Arakawa K."/>
        </authorList>
    </citation>
    <scope>NUCLEOTIDE SEQUENCE [LARGE SCALE GENOMIC DNA]</scope>
</reference>
<gene>
    <name evidence="2" type="ORF">CEXT_125931</name>
</gene>
<dbReference type="Proteomes" id="UP001054945">
    <property type="component" value="Unassembled WGS sequence"/>
</dbReference>
<feature type="compositionally biased region" description="Basic residues" evidence="1">
    <location>
        <begin position="8"/>
        <end position="18"/>
    </location>
</feature>
<evidence type="ECO:0000256" key="1">
    <source>
        <dbReference type="SAM" id="MobiDB-lite"/>
    </source>
</evidence>
<feature type="compositionally biased region" description="Acidic residues" evidence="1">
    <location>
        <begin position="28"/>
        <end position="39"/>
    </location>
</feature>
<protein>
    <submittedName>
        <fullName evidence="2">Uncharacterized protein</fullName>
    </submittedName>
</protein>